<name>A0A6M3JI67_9ZZZZ</name>
<reference evidence="1" key="1">
    <citation type="submission" date="2020-03" db="EMBL/GenBank/DDBJ databases">
        <title>The deep terrestrial virosphere.</title>
        <authorList>
            <person name="Holmfeldt K."/>
            <person name="Nilsson E."/>
            <person name="Simone D."/>
            <person name="Lopez-Fernandez M."/>
            <person name="Wu X."/>
            <person name="de Brujin I."/>
            <person name="Lundin D."/>
            <person name="Andersson A."/>
            <person name="Bertilsson S."/>
            <person name="Dopson M."/>
        </authorList>
    </citation>
    <scope>NUCLEOTIDE SEQUENCE</scope>
    <source>
        <strain evidence="1">MM415A05631</strain>
    </source>
</reference>
<accession>A0A6M3JI67</accession>
<evidence type="ECO:0000313" key="1">
    <source>
        <dbReference type="EMBL" id="QJA68845.1"/>
    </source>
</evidence>
<proteinExistence type="predicted"/>
<sequence length="131" mass="15322">MAGLSPTQRTLKAMREQGRLCGIVERFNHYAGPYGTRQDLFGFIDIICIDPVDGIIGVQSCGQAFGEHVKKMTEERNEEMFEWLKHAKVELWGWRKVLLRRGSTAVRWKPRVMDFWLEEGMMFWKERKGGK</sequence>
<protein>
    <submittedName>
        <fullName evidence="1">Uncharacterized protein</fullName>
    </submittedName>
</protein>
<organism evidence="1">
    <name type="scientific">viral metagenome</name>
    <dbReference type="NCBI Taxonomy" id="1070528"/>
    <lineage>
        <taxon>unclassified sequences</taxon>
        <taxon>metagenomes</taxon>
        <taxon>organismal metagenomes</taxon>
    </lineage>
</organism>
<gene>
    <name evidence="1" type="ORF">MM415A05631_0008</name>
</gene>
<dbReference type="EMBL" id="MT141654">
    <property type="protein sequence ID" value="QJA68845.1"/>
    <property type="molecule type" value="Genomic_DNA"/>
</dbReference>
<dbReference type="AlphaFoldDB" id="A0A6M3JI67"/>